<dbReference type="Proteomes" id="UP000092508">
    <property type="component" value="Unassembled WGS sequence"/>
</dbReference>
<evidence type="ECO:0000259" key="6">
    <source>
        <dbReference type="Pfam" id="PF25876"/>
    </source>
</evidence>
<keyword evidence="5" id="KW-0732">Signal</keyword>
<organism evidence="10 11">
    <name type="scientific">Faucicola atlantae</name>
    <dbReference type="NCBI Taxonomy" id="34059"/>
    <lineage>
        <taxon>Bacteria</taxon>
        <taxon>Pseudomonadati</taxon>
        <taxon>Pseudomonadota</taxon>
        <taxon>Gammaproteobacteria</taxon>
        <taxon>Moraxellales</taxon>
        <taxon>Moraxellaceae</taxon>
        <taxon>Faucicola</taxon>
    </lineage>
</organism>
<dbReference type="PANTHER" id="PTHR30158">
    <property type="entry name" value="ACRA/E-RELATED COMPONENT OF DRUG EFFLUX TRANSPORTER"/>
    <property type="match status" value="1"/>
</dbReference>
<dbReference type="GO" id="GO:0022857">
    <property type="term" value="F:transmembrane transporter activity"/>
    <property type="evidence" value="ECO:0007669"/>
    <property type="project" value="InterPro"/>
</dbReference>
<dbReference type="InterPro" id="IPR058626">
    <property type="entry name" value="MdtA-like_b-barrel"/>
</dbReference>
<feature type="coiled-coil region" evidence="3">
    <location>
        <begin position="176"/>
        <end position="203"/>
    </location>
</feature>
<dbReference type="Gene3D" id="2.40.50.100">
    <property type="match status" value="2"/>
</dbReference>
<feature type="domain" description="Multidrug resistance protein MdtA-like alpha-helical hairpin" evidence="6">
    <location>
        <begin position="131"/>
        <end position="197"/>
    </location>
</feature>
<dbReference type="Pfam" id="PF25876">
    <property type="entry name" value="HH_MFP_RND"/>
    <property type="match status" value="1"/>
</dbReference>
<evidence type="ECO:0000256" key="1">
    <source>
        <dbReference type="ARBA" id="ARBA00004519"/>
    </source>
</evidence>
<feature type="domain" description="Multidrug resistance protein MdtA-like beta-barrel" evidence="8">
    <location>
        <begin position="257"/>
        <end position="343"/>
    </location>
</feature>
<evidence type="ECO:0000259" key="8">
    <source>
        <dbReference type="Pfam" id="PF25944"/>
    </source>
</evidence>
<dbReference type="NCBIfam" id="TIGR01730">
    <property type="entry name" value="RND_mfp"/>
    <property type="match status" value="1"/>
</dbReference>
<evidence type="ECO:0000256" key="5">
    <source>
        <dbReference type="SAM" id="SignalP"/>
    </source>
</evidence>
<dbReference type="EMBL" id="LZMZ01000003">
    <property type="protein sequence ID" value="OBX80806.1"/>
    <property type="molecule type" value="Genomic_DNA"/>
</dbReference>
<feature type="chain" id="PRO_5008612343" evidence="5">
    <location>
        <begin position="19"/>
        <end position="475"/>
    </location>
</feature>
<dbReference type="STRING" id="34059.A9308_02430"/>
<dbReference type="RefSeq" id="WP_067234379.1">
    <property type="nucleotide sequence ID" value="NZ_LZMZ01000003.1"/>
</dbReference>
<gene>
    <name evidence="10" type="ORF">A9308_02430</name>
</gene>
<dbReference type="InterPro" id="IPR006143">
    <property type="entry name" value="RND_pump_MFP"/>
</dbReference>
<dbReference type="Gene3D" id="2.40.30.170">
    <property type="match status" value="1"/>
</dbReference>
<feature type="domain" description="Multidrug resistance protein MdtA-like barrel-sandwich hybrid" evidence="7">
    <location>
        <begin position="71"/>
        <end position="251"/>
    </location>
</feature>
<evidence type="ECO:0000259" key="9">
    <source>
        <dbReference type="Pfam" id="PF25967"/>
    </source>
</evidence>
<dbReference type="InterPro" id="IPR058627">
    <property type="entry name" value="MdtA-like_C"/>
</dbReference>
<proteinExistence type="inferred from homology"/>
<feature type="region of interest" description="Disordered" evidence="4">
    <location>
        <begin position="440"/>
        <end position="475"/>
    </location>
</feature>
<evidence type="ECO:0000256" key="2">
    <source>
        <dbReference type="ARBA" id="ARBA00009477"/>
    </source>
</evidence>
<evidence type="ECO:0000313" key="10">
    <source>
        <dbReference type="EMBL" id="OBX80806.1"/>
    </source>
</evidence>
<dbReference type="FunFam" id="2.40.420.20:FF:000001">
    <property type="entry name" value="Efflux RND transporter periplasmic adaptor subunit"/>
    <property type="match status" value="1"/>
</dbReference>
<dbReference type="OrthoDB" id="9800613at2"/>
<protein>
    <submittedName>
        <fullName evidence="10">Efflux transporter periplasmic adaptor subunit</fullName>
    </submittedName>
</protein>
<dbReference type="Gene3D" id="2.40.420.20">
    <property type="match status" value="1"/>
</dbReference>
<dbReference type="Pfam" id="PF25944">
    <property type="entry name" value="Beta-barrel_RND"/>
    <property type="match status" value="1"/>
</dbReference>
<evidence type="ECO:0000259" key="7">
    <source>
        <dbReference type="Pfam" id="PF25917"/>
    </source>
</evidence>
<dbReference type="SUPFAM" id="SSF111369">
    <property type="entry name" value="HlyD-like secretion proteins"/>
    <property type="match status" value="2"/>
</dbReference>
<dbReference type="PANTHER" id="PTHR30158:SF3">
    <property type="entry name" value="MULTIDRUG EFFLUX PUMP SUBUNIT ACRA-RELATED"/>
    <property type="match status" value="1"/>
</dbReference>
<dbReference type="Pfam" id="PF25967">
    <property type="entry name" value="RND-MFP_C"/>
    <property type="match status" value="1"/>
</dbReference>
<reference evidence="10 11" key="1">
    <citation type="submission" date="2016-06" db="EMBL/GenBank/DDBJ databases">
        <title>Draft genome of Moraxella atlantae CCUG 66109.</title>
        <authorList>
            <person name="Salva-Serra F."/>
            <person name="Engstrom-Jakobsson H."/>
            <person name="Thorell K."/>
            <person name="Gonzales-Siles L."/>
            <person name="Karlsson R."/>
            <person name="Boulund F."/>
            <person name="Engstrand L."/>
            <person name="Kristiansson E."/>
            <person name="Moore E."/>
        </authorList>
    </citation>
    <scope>NUCLEOTIDE SEQUENCE [LARGE SCALE GENOMIC DNA]</scope>
    <source>
        <strain evidence="10 11">CCUG 66109</strain>
    </source>
</reference>
<dbReference type="GO" id="GO:0005886">
    <property type="term" value="C:plasma membrane"/>
    <property type="evidence" value="ECO:0007669"/>
    <property type="project" value="UniProtKB-SubCell"/>
</dbReference>
<comment type="caution">
    <text evidence="10">The sequence shown here is derived from an EMBL/GenBank/DDBJ whole genome shotgun (WGS) entry which is preliminary data.</text>
</comment>
<comment type="subcellular location">
    <subcellularLocation>
        <location evidence="1">Cell inner membrane</location>
        <topology evidence="1">Lipid-anchor</topology>
    </subcellularLocation>
</comment>
<evidence type="ECO:0000256" key="3">
    <source>
        <dbReference type="SAM" id="Coils"/>
    </source>
</evidence>
<accession>A0A1B8QFS6</accession>
<keyword evidence="3" id="KW-0175">Coiled coil</keyword>
<comment type="similarity">
    <text evidence="2">Belongs to the membrane fusion protein (MFP) (TC 8.A.1) family.</text>
</comment>
<dbReference type="AlphaFoldDB" id="A0A1B8QFS6"/>
<feature type="compositionally biased region" description="Low complexity" evidence="4">
    <location>
        <begin position="440"/>
        <end position="466"/>
    </location>
</feature>
<dbReference type="Gene3D" id="1.10.287.470">
    <property type="entry name" value="Helix hairpin bin"/>
    <property type="match status" value="2"/>
</dbReference>
<dbReference type="PROSITE" id="PS51257">
    <property type="entry name" value="PROKAR_LIPOPROTEIN"/>
    <property type="match status" value="1"/>
</dbReference>
<dbReference type="Pfam" id="PF25917">
    <property type="entry name" value="BSH_RND"/>
    <property type="match status" value="1"/>
</dbReference>
<evidence type="ECO:0000256" key="4">
    <source>
        <dbReference type="SAM" id="MobiDB-lite"/>
    </source>
</evidence>
<name>A0A1B8QFS6_9GAMM</name>
<dbReference type="InterPro" id="IPR058624">
    <property type="entry name" value="MdtA-like_HH"/>
</dbReference>
<feature type="domain" description="Multidrug resistance protein MdtA-like C-terminal permuted SH3" evidence="9">
    <location>
        <begin position="349"/>
        <end position="408"/>
    </location>
</feature>
<sequence>MRYPVLSLVAMSVIAALATVGCDKSKDADAAQAQAAAMQMPPAVVNVMPVQFQTVPLSKELSGKVVAYQEAIVTPQVTGIVEKQLFQDGRFVKQGQPLYQINADTYANTLAGSEADLAKAQASINTAKANYNNAIASLESRQAELALARANQKRLNSLKGTDAISAQEVDIGATTVDTAEAAVRNAQAQVGVAKANIEAAQAAAQGVQQVINTNKINYARTRVVAPMSGVTGRSAVDVGALATAGQTQMVTISQLNPIYVDISQSSAELLALRQSMMQGDVNAANTAQVQLVLPDGSTYPVTGQLRFEEARVDSNTGAVNLRAVFPNDNGVLLPGMAVNARLIQGVIPNAVLLPQSAVTRTAKGDATVYIVDANKKIQVRPIQTQGTYQGNWIVTDGLQQGENVVVIGGMKVKPDQQVEVKPYVPDSEGQVANAPMAARANAVTAANASSPSAQPTAPSTNPPTAAGRTNASAAR</sequence>
<dbReference type="InterPro" id="IPR058625">
    <property type="entry name" value="MdtA-like_BSH"/>
</dbReference>
<feature type="signal peptide" evidence="5">
    <location>
        <begin position="1"/>
        <end position="18"/>
    </location>
</feature>
<dbReference type="GO" id="GO:0046677">
    <property type="term" value="P:response to antibiotic"/>
    <property type="evidence" value="ECO:0007669"/>
    <property type="project" value="TreeGrafter"/>
</dbReference>
<evidence type="ECO:0000313" key="11">
    <source>
        <dbReference type="Proteomes" id="UP000092508"/>
    </source>
</evidence>